<feature type="transmembrane region" description="Helical" evidence="8">
    <location>
        <begin position="136"/>
        <end position="161"/>
    </location>
</feature>
<feature type="transmembrane region" description="Helical" evidence="8">
    <location>
        <begin position="86"/>
        <end position="105"/>
    </location>
</feature>
<dbReference type="EMBL" id="JBBMFS010000007">
    <property type="protein sequence ID" value="MEQ2555239.1"/>
    <property type="molecule type" value="Genomic_DNA"/>
</dbReference>
<comment type="caution">
    <text evidence="9">The sequence shown here is derived from an EMBL/GenBank/DDBJ whole genome shotgun (WGS) entry which is preliminary data.</text>
</comment>
<feature type="transmembrane region" description="Helical" evidence="8">
    <location>
        <begin position="58"/>
        <end position="79"/>
    </location>
</feature>
<dbReference type="NCBIfam" id="NF037981">
    <property type="entry name" value="NCS2_1"/>
    <property type="match status" value="1"/>
</dbReference>
<dbReference type="NCBIfam" id="TIGR03173">
    <property type="entry name" value="pbuX"/>
    <property type="match status" value="1"/>
</dbReference>
<dbReference type="Pfam" id="PF00860">
    <property type="entry name" value="Xan_ur_permease"/>
    <property type="match status" value="1"/>
</dbReference>
<name>A0ABV1H6A7_9FIRM</name>
<evidence type="ECO:0000256" key="3">
    <source>
        <dbReference type="ARBA" id="ARBA00022448"/>
    </source>
</evidence>
<evidence type="ECO:0000256" key="8">
    <source>
        <dbReference type="SAM" id="Phobius"/>
    </source>
</evidence>
<dbReference type="PANTHER" id="PTHR42810">
    <property type="entry name" value="PURINE PERMEASE C1399.01C-RELATED"/>
    <property type="match status" value="1"/>
</dbReference>
<dbReference type="PANTHER" id="PTHR42810:SF2">
    <property type="entry name" value="PURINE PERMEASE C1399.01C-RELATED"/>
    <property type="match status" value="1"/>
</dbReference>
<keyword evidence="3" id="KW-0813">Transport</keyword>
<gene>
    <name evidence="9" type="ORF">WMO37_09505</name>
</gene>
<dbReference type="InterPro" id="IPR006042">
    <property type="entry name" value="Xan_ur_permease"/>
</dbReference>
<dbReference type="NCBIfam" id="TIGR00801">
    <property type="entry name" value="ncs2"/>
    <property type="match status" value="1"/>
</dbReference>
<keyword evidence="6 8" id="KW-1133">Transmembrane helix</keyword>
<feature type="transmembrane region" description="Helical" evidence="8">
    <location>
        <begin position="411"/>
        <end position="432"/>
    </location>
</feature>
<organism evidence="9 10">
    <name type="scientific">Lachnospira intestinalis</name>
    <dbReference type="NCBI Taxonomy" id="3133158"/>
    <lineage>
        <taxon>Bacteria</taxon>
        <taxon>Bacillati</taxon>
        <taxon>Bacillota</taxon>
        <taxon>Clostridia</taxon>
        <taxon>Lachnospirales</taxon>
        <taxon>Lachnospiraceae</taxon>
        <taxon>Lachnospira</taxon>
    </lineage>
</organism>
<sequence>MNKNTTTSTENLYHLNGKISVKQAIPFGLQHILAMFVANIAPIFIVAAASGLSTADSASLIQSAMLIAGIGTLIQLFPIFKIGSGLPIVMGISFTFVSVFCYLGPTYGYNAIVGAVLVGGIIEGILGLLAKYWIRLITPIVAATVVTAIGFSLLSVGAASFGGGSGSETFGSATNWILGTFTLLCCILFNIFAKSYFKQLSVLFGLIMGYIAAVILGAVDFSSLEGTSIIAFPQLLPFKPEFNINAIISVTLIFLVSATETIGDTSALAAAGLNREATLKETSGSIACDGFISALSSVFGCLPITSFSQNVGLVAMTKVVNRYAIGAGAVIMILAGIFPFFGSLLATLPDAVLGGCTLMMFGNIVISGLQMIGKCGFSQRNITIAALSLSIGIGFTQVPEIFDIFPQIVKTVFAENCVAVVFLVAILLNLVLPKNMEAAPAASDESADA</sequence>
<reference evidence="9" key="1">
    <citation type="submission" date="2024-03" db="EMBL/GenBank/DDBJ databases">
        <title>Human intestinal bacterial collection.</title>
        <authorList>
            <person name="Pauvert C."/>
            <person name="Hitch T.C.A."/>
            <person name="Clavel T."/>
        </authorList>
    </citation>
    <scope>NUCLEOTIDE SEQUENCE [LARGE SCALE GENOMIC DNA]</scope>
    <source>
        <strain evidence="9">CLA-AA-H89B</strain>
    </source>
</reference>
<comment type="subcellular location">
    <subcellularLocation>
        <location evidence="1">Cell membrane</location>
        <topology evidence="1">Multi-pass membrane protein</topology>
    </subcellularLocation>
</comment>
<keyword evidence="4" id="KW-1003">Cell membrane</keyword>
<feature type="transmembrane region" description="Helical" evidence="8">
    <location>
        <begin position="351"/>
        <end position="369"/>
    </location>
</feature>
<feature type="transmembrane region" description="Helical" evidence="8">
    <location>
        <begin position="200"/>
        <end position="222"/>
    </location>
</feature>
<feature type="transmembrane region" description="Helical" evidence="8">
    <location>
        <begin position="32"/>
        <end position="52"/>
    </location>
</feature>
<dbReference type="Proteomes" id="UP001546774">
    <property type="component" value="Unassembled WGS sequence"/>
</dbReference>
<evidence type="ECO:0000256" key="6">
    <source>
        <dbReference type="ARBA" id="ARBA00022989"/>
    </source>
</evidence>
<keyword evidence="10" id="KW-1185">Reference proteome</keyword>
<evidence type="ECO:0000313" key="9">
    <source>
        <dbReference type="EMBL" id="MEQ2555239.1"/>
    </source>
</evidence>
<evidence type="ECO:0000256" key="2">
    <source>
        <dbReference type="ARBA" id="ARBA00008821"/>
    </source>
</evidence>
<evidence type="ECO:0000313" key="10">
    <source>
        <dbReference type="Proteomes" id="UP001546774"/>
    </source>
</evidence>
<dbReference type="PROSITE" id="PS01116">
    <property type="entry name" value="XANTH_URACIL_PERMASE"/>
    <property type="match status" value="1"/>
</dbReference>
<feature type="transmembrane region" description="Helical" evidence="8">
    <location>
        <begin position="242"/>
        <end position="259"/>
    </location>
</feature>
<dbReference type="InterPro" id="IPR017588">
    <property type="entry name" value="UacT-like"/>
</dbReference>
<keyword evidence="7 8" id="KW-0472">Membrane</keyword>
<proteinExistence type="inferred from homology"/>
<feature type="transmembrane region" description="Helical" evidence="8">
    <location>
        <begin position="173"/>
        <end position="193"/>
    </location>
</feature>
<feature type="transmembrane region" description="Helical" evidence="8">
    <location>
        <begin position="381"/>
        <end position="399"/>
    </location>
</feature>
<evidence type="ECO:0000256" key="5">
    <source>
        <dbReference type="ARBA" id="ARBA00022692"/>
    </source>
</evidence>
<comment type="similarity">
    <text evidence="2">Belongs to the nucleobase:cation symporter-2 (NCS2) (TC 2.A.40) family.</text>
</comment>
<feature type="transmembrane region" description="Helical" evidence="8">
    <location>
        <begin position="111"/>
        <end position="129"/>
    </location>
</feature>
<feature type="transmembrane region" description="Helical" evidence="8">
    <location>
        <begin position="323"/>
        <end position="345"/>
    </location>
</feature>
<evidence type="ECO:0000256" key="7">
    <source>
        <dbReference type="ARBA" id="ARBA00023136"/>
    </source>
</evidence>
<dbReference type="InterPro" id="IPR006043">
    <property type="entry name" value="NCS2"/>
</dbReference>
<accession>A0ABV1H6A7</accession>
<protein>
    <submittedName>
        <fullName evidence="9">Nucleobase:cation symporter-2 family protein</fullName>
    </submittedName>
</protein>
<evidence type="ECO:0000256" key="4">
    <source>
        <dbReference type="ARBA" id="ARBA00022475"/>
    </source>
</evidence>
<evidence type="ECO:0000256" key="1">
    <source>
        <dbReference type="ARBA" id="ARBA00004651"/>
    </source>
</evidence>
<keyword evidence="5 8" id="KW-0812">Transmembrane</keyword>